<reference evidence="3 4" key="1">
    <citation type="submission" date="2019-08" db="EMBL/GenBank/DDBJ databases">
        <title>In-depth cultivation of the pig gut microbiome towards novel bacterial diversity and tailored functional studies.</title>
        <authorList>
            <person name="Wylensek D."/>
            <person name="Hitch T.C.A."/>
            <person name="Clavel T."/>
        </authorList>
    </citation>
    <scope>NUCLEOTIDE SEQUENCE [LARGE SCALE GENOMIC DNA]</scope>
    <source>
        <strain evidence="3 4">Bifido-178-WT-2B</strain>
    </source>
</reference>
<keyword evidence="1" id="KW-0812">Transmembrane</keyword>
<evidence type="ECO:0000313" key="3">
    <source>
        <dbReference type="EMBL" id="MST87180.1"/>
    </source>
</evidence>
<dbReference type="OrthoDB" id="9759607at2"/>
<dbReference type="GO" id="GO:0052621">
    <property type="term" value="F:diguanylate cyclase activity"/>
    <property type="evidence" value="ECO:0007669"/>
    <property type="project" value="TreeGrafter"/>
</dbReference>
<comment type="caution">
    <text evidence="3">The sequence shown here is derived from an EMBL/GenBank/DDBJ whole genome shotgun (WGS) entry which is preliminary data.</text>
</comment>
<dbReference type="Proteomes" id="UP000438120">
    <property type="component" value="Unassembled WGS sequence"/>
</dbReference>
<protein>
    <submittedName>
        <fullName evidence="3">GGDEF domain-containing protein</fullName>
    </submittedName>
</protein>
<dbReference type="PANTHER" id="PTHR45138">
    <property type="entry name" value="REGULATORY COMPONENTS OF SENSORY TRANSDUCTION SYSTEM"/>
    <property type="match status" value="1"/>
</dbReference>
<name>A0A6A8MEH0_9LACO</name>
<feature type="transmembrane region" description="Helical" evidence="1">
    <location>
        <begin position="133"/>
        <end position="151"/>
    </location>
</feature>
<dbReference type="SUPFAM" id="SSF55073">
    <property type="entry name" value="Nucleotide cyclase"/>
    <property type="match status" value="1"/>
</dbReference>
<dbReference type="InterPro" id="IPR000160">
    <property type="entry name" value="GGDEF_dom"/>
</dbReference>
<feature type="transmembrane region" description="Helical" evidence="1">
    <location>
        <begin position="156"/>
        <end position="171"/>
    </location>
</feature>
<dbReference type="GO" id="GO:1902201">
    <property type="term" value="P:negative regulation of bacterial-type flagellum-dependent cell motility"/>
    <property type="evidence" value="ECO:0007669"/>
    <property type="project" value="TreeGrafter"/>
</dbReference>
<dbReference type="NCBIfam" id="TIGR00254">
    <property type="entry name" value="GGDEF"/>
    <property type="match status" value="1"/>
</dbReference>
<organism evidence="3 4">
    <name type="scientific">Lactobacillus porci</name>
    <dbReference type="NCBI Taxonomy" id="2012477"/>
    <lineage>
        <taxon>Bacteria</taxon>
        <taxon>Bacillati</taxon>
        <taxon>Bacillota</taxon>
        <taxon>Bacilli</taxon>
        <taxon>Lactobacillales</taxon>
        <taxon>Lactobacillaceae</taxon>
        <taxon>Lactobacillus</taxon>
    </lineage>
</organism>
<dbReference type="EMBL" id="VUMX01000013">
    <property type="protein sequence ID" value="MST87180.1"/>
    <property type="molecule type" value="Genomic_DNA"/>
</dbReference>
<dbReference type="GO" id="GO:0005886">
    <property type="term" value="C:plasma membrane"/>
    <property type="evidence" value="ECO:0007669"/>
    <property type="project" value="TreeGrafter"/>
</dbReference>
<evidence type="ECO:0000256" key="1">
    <source>
        <dbReference type="SAM" id="Phobius"/>
    </source>
</evidence>
<evidence type="ECO:0000259" key="2">
    <source>
        <dbReference type="PROSITE" id="PS50887"/>
    </source>
</evidence>
<dbReference type="AlphaFoldDB" id="A0A6A8MEH0"/>
<sequence length="391" mass="44273">MIEYNKNTQVPEHNKEKTTNIAFYQSAELLERAAKNNLSAGFAISGMIAGIGLIGLIGMNSSVATKDVLPQIDNMFVYVLLLLVNCLHLNVLLITRRMKKLTAKTKLNICYGNFLVNAFLSGVTLYSTQVGSSYFFELVLIMTVISLLPYYRFGRGMLVVAISALTTWAIIDGNRLHVAWQDFYDLLIFYAICIASIFLRRYWFKESSALTERLQLANSRLAVRSRTDDLTGLLNRTALREDFNDYQHEQVGMAMIDLDDFKQFNDQHGHSYGDRILAQIGQYMLDELDSPRISCYRYGGDEFLVIGIDMDPEMFKANLRKFQENYAFITEGQKTPATLSIGCCAGFLDSKHDLRSCLRLADSCLYDAKKRGKNALVAKRYSAFSGNIDNH</sequence>
<dbReference type="PROSITE" id="PS50887">
    <property type="entry name" value="GGDEF"/>
    <property type="match status" value="1"/>
</dbReference>
<dbReference type="GO" id="GO:0043709">
    <property type="term" value="P:cell adhesion involved in single-species biofilm formation"/>
    <property type="evidence" value="ECO:0007669"/>
    <property type="project" value="TreeGrafter"/>
</dbReference>
<gene>
    <name evidence="3" type="ORF">FYJ62_05900</name>
</gene>
<proteinExistence type="predicted"/>
<keyword evidence="1" id="KW-1133">Transmembrane helix</keyword>
<accession>A0A6A8MEH0</accession>
<feature type="transmembrane region" description="Helical" evidence="1">
    <location>
        <begin position="183"/>
        <end position="203"/>
    </location>
</feature>
<evidence type="ECO:0000313" key="4">
    <source>
        <dbReference type="Proteomes" id="UP000438120"/>
    </source>
</evidence>
<dbReference type="InterPro" id="IPR029787">
    <property type="entry name" value="Nucleotide_cyclase"/>
</dbReference>
<dbReference type="CDD" id="cd01949">
    <property type="entry name" value="GGDEF"/>
    <property type="match status" value="1"/>
</dbReference>
<dbReference type="SMART" id="SM00267">
    <property type="entry name" value="GGDEF"/>
    <property type="match status" value="1"/>
</dbReference>
<keyword evidence="1" id="KW-0472">Membrane</keyword>
<dbReference type="InterPro" id="IPR043128">
    <property type="entry name" value="Rev_trsase/Diguanyl_cyclase"/>
</dbReference>
<dbReference type="Gene3D" id="3.30.70.270">
    <property type="match status" value="1"/>
</dbReference>
<feature type="domain" description="GGDEF" evidence="2">
    <location>
        <begin position="249"/>
        <end position="381"/>
    </location>
</feature>
<dbReference type="RefSeq" id="WP_154548716.1">
    <property type="nucleotide sequence ID" value="NZ_VUMX01000013.1"/>
</dbReference>
<keyword evidence="4" id="KW-1185">Reference proteome</keyword>
<feature type="transmembrane region" description="Helical" evidence="1">
    <location>
        <begin position="40"/>
        <end position="63"/>
    </location>
</feature>
<feature type="transmembrane region" description="Helical" evidence="1">
    <location>
        <begin position="107"/>
        <end position="127"/>
    </location>
</feature>
<dbReference type="Pfam" id="PF00990">
    <property type="entry name" value="GGDEF"/>
    <property type="match status" value="1"/>
</dbReference>
<dbReference type="PANTHER" id="PTHR45138:SF9">
    <property type="entry name" value="DIGUANYLATE CYCLASE DGCM-RELATED"/>
    <property type="match status" value="1"/>
</dbReference>
<feature type="transmembrane region" description="Helical" evidence="1">
    <location>
        <begin position="75"/>
        <end position="95"/>
    </location>
</feature>
<dbReference type="InterPro" id="IPR050469">
    <property type="entry name" value="Diguanylate_Cyclase"/>
</dbReference>